<evidence type="ECO:0000313" key="3">
    <source>
        <dbReference type="Proteomes" id="UP000577362"/>
    </source>
</evidence>
<dbReference type="InterPro" id="IPR009057">
    <property type="entry name" value="Homeodomain-like_sf"/>
</dbReference>
<dbReference type="EMBL" id="JACIEN010000002">
    <property type="protein sequence ID" value="MBB4017322.1"/>
    <property type="molecule type" value="Genomic_DNA"/>
</dbReference>
<dbReference type="SUPFAM" id="SSF46689">
    <property type="entry name" value="Homeodomain-like"/>
    <property type="match status" value="1"/>
</dbReference>
<feature type="domain" description="DNA binding HTH" evidence="1">
    <location>
        <begin position="25"/>
        <end position="64"/>
    </location>
</feature>
<proteinExistence type="predicted"/>
<dbReference type="Gene3D" id="1.10.10.60">
    <property type="entry name" value="Homeodomain-like"/>
    <property type="match status" value="1"/>
</dbReference>
<organism evidence="2 3">
    <name type="scientific">Chelatococcus caeni</name>
    <dbReference type="NCBI Taxonomy" id="1348468"/>
    <lineage>
        <taxon>Bacteria</taxon>
        <taxon>Pseudomonadati</taxon>
        <taxon>Pseudomonadota</taxon>
        <taxon>Alphaproteobacteria</taxon>
        <taxon>Hyphomicrobiales</taxon>
        <taxon>Chelatococcaceae</taxon>
        <taxon>Chelatococcus</taxon>
    </lineage>
</organism>
<dbReference type="GO" id="GO:0043565">
    <property type="term" value="F:sequence-specific DNA binding"/>
    <property type="evidence" value="ECO:0007669"/>
    <property type="project" value="InterPro"/>
</dbReference>
<comment type="caution">
    <text evidence="2">The sequence shown here is derived from an EMBL/GenBank/DDBJ whole genome shotgun (WGS) entry which is preliminary data.</text>
</comment>
<keyword evidence="3" id="KW-1185">Reference proteome</keyword>
<protein>
    <submittedName>
        <fullName evidence="2">DNA-binding NtrC family response regulator</fullName>
    </submittedName>
</protein>
<evidence type="ECO:0000313" key="2">
    <source>
        <dbReference type="EMBL" id="MBB4017322.1"/>
    </source>
</evidence>
<dbReference type="InterPro" id="IPR002197">
    <property type="entry name" value="HTH_Fis"/>
</dbReference>
<keyword evidence="2" id="KW-0238">DNA-binding</keyword>
<dbReference type="PRINTS" id="PR01590">
    <property type="entry name" value="HTHFIS"/>
</dbReference>
<dbReference type="AlphaFoldDB" id="A0A840C032"/>
<name>A0A840C032_9HYPH</name>
<dbReference type="Pfam" id="PF02954">
    <property type="entry name" value="HTH_8"/>
    <property type="match status" value="1"/>
</dbReference>
<accession>A0A840C032</accession>
<gene>
    <name evidence="2" type="ORF">GGR16_002351</name>
</gene>
<dbReference type="RefSeq" id="WP_183316684.1">
    <property type="nucleotide sequence ID" value="NZ_JACIEN010000002.1"/>
</dbReference>
<sequence>MSNATPRELPPTLPAALALVGQPMAVVERELILATLVHCNGNRTHAARMLGISIRTLRNKLADYTAAGFAVPEAGSGIARNAPA</sequence>
<dbReference type="Proteomes" id="UP000577362">
    <property type="component" value="Unassembled WGS sequence"/>
</dbReference>
<evidence type="ECO:0000259" key="1">
    <source>
        <dbReference type="Pfam" id="PF02954"/>
    </source>
</evidence>
<reference evidence="2 3" key="1">
    <citation type="submission" date="2020-08" db="EMBL/GenBank/DDBJ databases">
        <title>Genomic Encyclopedia of Type Strains, Phase IV (KMG-IV): sequencing the most valuable type-strain genomes for metagenomic binning, comparative biology and taxonomic classification.</title>
        <authorList>
            <person name="Goeker M."/>
        </authorList>
    </citation>
    <scope>NUCLEOTIDE SEQUENCE [LARGE SCALE GENOMIC DNA]</scope>
    <source>
        <strain evidence="2 3">DSM 103737</strain>
    </source>
</reference>